<dbReference type="OrthoDB" id="1039448at2"/>
<dbReference type="Proteomes" id="UP000198901">
    <property type="component" value="Unassembled WGS sequence"/>
</dbReference>
<dbReference type="AlphaFoldDB" id="A0A1G9IRT9"/>
<evidence type="ECO:0000313" key="2">
    <source>
        <dbReference type="Proteomes" id="UP000198901"/>
    </source>
</evidence>
<proteinExistence type="predicted"/>
<name>A0A1G9IRT9_9BACT</name>
<keyword evidence="2" id="KW-1185">Reference proteome</keyword>
<gene>
    <name evidence="1" type="ORF">SAMN04488090_0599</name>
</gene>
<dbReference type="EMBL" id="FNGS01000001">
    <property type="protein sequence ID" value="SDL27988.1"/>
    <property type="molecule type" value="Genomic_DNA"/>
</dbReference>
<dbReference type="STRING" id="563176.SAMN04488090_0599"/>
<organism evidence="1 2">
    <name type="scientific">Siphonobacter aquaeclarae</name>
    <dbReference type="NCBI Taxonomy" id="563176"/>
    <lineage>
        <taxon>Bacteria</taxon>
        <taxon>Pseudomonadati</taxon>
        <taxon>Bacteroidota</taxon>
        <taxon>Cytophagia</taxon>
        <taxon>Cytophagales</taxon>
        <taxon>Cytophagaceae</taxon>
        <taxon>Siphonobacter</taxon>
    </lineage>
</organism>
<protein>
    <submittedName>
        <fullName evidence="1">Uncharacterized protein</fullName>
    </submittedName>
</protein>
<sequence>MGSLLKQSVLPQYILLKDLETDELLACEVIQKYDGRRENIFCLHVPPGTYAMVRYFYAKNGLISNAVFWEPVIRPADDGAEEGTVPAFTFTVRPETLHYVGTWHFETSQVRFTDNKFTFDESIRKKYPKLDLEAAIRAIPR</sequence>
<dbReference type="RefSeq" id="WP_093197501.1">
    <property type="nucleotide sequence ID" value="NZ_FNGS01000001.1"/>
</dbReference>
<reference evidence="1 2" key="1">
    <citation type="submission" date="2016-10" db="EMBL/GenBank/DDBJ databases">
        <authorList>
            <person name="de Groot N.N."/>
        </authorList>
    </citation>
    <scope>NUCLEOTIDE SEQUENCE [LARGE SCALE GENOMIC DNA]</scope>
    <source>
        <strain evidence="1 2">DSM 21668</strain>
    </source>
</reference>
<evidence type="ECO:0000313" key="1">
    <source>
        <dbReference type="EMBL" id="SDL27988.1"/>
    </source>
</evidence>
<accession>A0A1G9IRT9</accession>